<evidence type="ECO:0000256" key="1">
    <source>
        <dbReference type="SAM" id="Phobius"/>
    </source>
</evidence>
<feature type="transmembrane region" description="Helical" evidence="1">
    <location>
        <begin position="95"/>
        <end position="114"/>
    </location>
</feature>
<accession>X6LYU6</accession>
<dbReference type="AlphaFoldDB" id="X6LYU6"/>
<organism evidence="2 3">
    <name type="scientific">Reticulomyxa filosa</name>
    <dbReference type="NCBI Taxonomy" id="46433"/>
    <lineage>
        <taxon>Eukaryota</taxon>
        <taxon>Sar</taxon>
        <taxon>Rhizaria</taxon>
        <taxon>Retaria</taxon>
        <taxon>Foraminifera</taxon>
        <taxon>Monothalamids</taxon>
        <taxon>Reticulomyxidae</taxon>
        <taxon>Reticulomyxa</taxon>
    </lineage>
</organism>
<comment type="caution">
    <text evidence="2">The sequence shown here is derived from an EMBL/GenBank/DDBJ whole genome shotgun (WGS) entry which is preliminary data.</text>
</comment>
<reference evidence="2 3" key="1">
    <citation type="journal article" date="2013" name="Curr. Biol.">
        <title>The Genome of the Foraminiferan Reticulomyxa filosa.</title>
        <authorList>
            <person name="Glockner G."/>
            <person name="Hulsmann N."/>
            <person name="Schleicher M."/>
            <person name="Noegel A.A."/>
            <person name="Eichinger L."/>
            <person name="Gallinger C."/>
            <person name="Pawlowski J."/>
            <person name="Sierra R."/>
            <person name="Euteneuer U."/>
            <person name="Pillet L."/>
            <person name="Moustafa A."/>
            <person name="Platzer M."/>
            <person name="Groth M."/>
            <person name="Szafranski K."/>
            <person name="Schliwa M."/>
        </authorList>
    </citation>
    <scope>NUCLEOTIDE SEQUENCE [LARGE SCALE GENOMIC DNA]</scope>
</reference>
<keyword evidence="1" id="KW-0812">Transmembrane</keyword>
<keyword evidence="3" id="KW-1185">Reference proteome</keyword>
<proteinExistence type="predicted"/>
<evidence type="ECO:0000313" key="2">
    <source>
        <dbReference type="EMBL" id="ETO05875.1"/>
    </source>
</evidence>
<keyword evidence="1" id="KW-1133">Transmembrane helix</keyword>
<name>X6LYU6_RETFI</name>
<dbReference type="EMBL" id="ASPP01027699">
    <property type="protein sequence ID" value="ETO05875.1"/>
    <property type="molecule type" value="Genomic_DNA"/>
</dbReference>
<gene>
    <name evidence="2" type="ORF">RFI_31516</name>
</gene>
<evidence type="ECO:0000313" key="3">
    <source>
        <dbReference type="Proteomes" id="UP000023152"/>
    </source>
</evidence>
<protein>
    <submittedName>
        <fullName evidence="2">Uncharacterized protein</fullName>
    </submittedName>
</protein>
<dbReference type="Proteomes" id="UP000023152">
    <property type="component" value="Unassembled WGS sequence"/>
</dbReference>
<feature type="transmembrane region" description="Helical" evidence="1">
    <location>
        <begin position="134"/>
        <end position="160"/>
    </location>
</feature>
<keyword evidence="1" id="KW-0472">Membrane</keyword>
<sequence length="264" mass="30211">MHMTNSDKTEPIAMATQLEGMSRVRVNNDRTVRVFGKTEWLLKTQILLQGRDMVLHYEKDDHYFLDSDVALKRPNLCLTMCIVSRTNLFMCLLHYHYSLLLILFIMEGPLYYYFLDIVWTPNFFGSLCDASAFIKTAVFALAFLYVSSSSFAVPLSSLFVDLAYSIKQQINSNCLDGKTKIINVFLNSNLLSKAFKSIKTIISCQSYLTIITVFLHRKNNPIIHQSNCSNNFHQINTKVILAVPWKYFRGIFGVSMSGVTYSLS</sequence>